<accession>A0A645FWV3</accession>
<name>A0A645FWV3_9ZZZZ</name>
<dbReference type="AlphaFoldDB" id="A0A645FWV3"/>
<evidence type="ECO:0000313" key="1">
    <source>
        <dbReference type="EMBL" id="MPN19008.1"/>
    </source>
</evidence>
<gene>
    <name evidence="1" type="ORF">SDC9_166374</name>
</gene>
<proteinExistence type="predicted"/>
<protein>
    <submittedName>
        <fullName evidence="1">Uncharacterized protein</fullName>
    </submittedName>
</protein>
<dbReference type="EMBL" id="VSSQ01066477">
    <property type="protein sequence ID" value="MPN19008.1"/>
    <property type="molecule type" value="Genomic_DNA"/>
</dbReference>
<reference evidence="1" key="1">
    <citation type="submission" date="2019-08" db="EMBL/GenBank/DDBJ databases">
        <authorList>
            <person name="Kucharzyk K."/>
            <person name="Murdoch R.W."/>
            <person name="Higgins S."/>
            <person name="Loffler F."/>
        </authorList>
    </citation>
    <scope>NUCLEOTIDE SEQUENCE</scope>
</reference>
<comment type="caution">
    <text evidence="1">The sequence shown here is derived from an EMBL/GenBank/DDBJ whole genome shotgun (WGS) entry which is preliminary data.</text>
</comment>
<organism evidence="1">
    <name type="scientific">bioreactor metagenome</name>
    <dbReference type="NCBI Taxonomy" id="1076179"/>
    <lineage>
        <taxon>unclassified sequences</taxon>
        <taxon>metagenomes</taxon>
        <taxon>ecological metagenomes</taxon>
    </lineage>
</organism>
<sequence>MTGQFRNRRLFYTAFKQSREQIKKWQNNRDQVLPIKRKGIPREQINNQRYGGDCKQNQSDEAAPFQIFAHETKDARKDAKHSFYYKEYRIGCQAKC</sequence>